<sequence>MKIIIAGAGEVGFHLAKLLSYESQDITLIDSKKESLAYADNHLDIRVLKGDATSIAVLNDAQVKDSDLVIAVTSSETTNLTLCMLAKQLGCKRTIARISNTEFIKNKDLLRFSDLGIDELISPEALAATEIQMLLNKSAFNDTYEFEDGELIMVGVSLLKSAPFVGKQVKEAAKIFPELHFMPIALQRTGTQYTVIPRGDTVFKEGDQVYFITVKKGVDELYKLTGKKKAEIKNVMILGGSKVGYKTARDLCANKFNVKLIEKNKEKAFDLADELPNALVINGDGRNVELLDEESLESMDAFIAVTGNSETNIMSCLVAKSKYIKKTIALVENMDYFQLSHSIGIDTLINKKLLAANNIFRHIRKGEVVALMRLNNLNAEILEFIVKKNSKVTGATIRELDFPKAATIGGVVRDGVGHIALGGFKIQEGDRVVVCCLPNEIQKIERMFL</sequence>
<dbReference type="InterPro" id="IPR006036">
    <property type="entry name" value="K_uptake_TrkA"/>
</dbReference>
<evidence type="ECO:0000256" key="3">
    <source>
        <dbReference type="ARBA" id="ARBA00022538"/>
    </source>
</evidence>
<dbReference type="RefSeq" id="WP_073247406.1">
    <property type="nucleotide sequence ID" value="NZ_CANLFZ010000008.1"/>
</dbReference>
<dbReference type="GO" id="GO:0005886">
    <property type="term" value="C:plasma membrane"/>
    <property type="evidence" value="ECO:0007669"/>
    <property type="project" value="InterPro"/>
</dbReference>
<dbReference type="InterPro" id="IPR036291">
    <property type="entry name" value="NAD(P)-bd_dom_sf"/>
</dbReference>
<dbReference type="PROSITE" id="PS51202">
    <property type="entry name" value="RCK_C"/>
    <property type="match status" value="2"/>
</dbReference>
<reference evidence="10" key="1">
    <citation type="submission" date="2016-11" db="EMBL/GenBank/DDBJ databases">
        <authorList>
            <person name="Varghese N."/>
            <person name="Submissions S."/>
        </authorList>
    </citation>
    <scope>NUCLEOTIDE SEQUENCE [LARGE SCALE GENOMIC DNA]</scope>
    <source>
        <strain evidence="10">DSM 16478</strain>
    </source>
</reference>
<dbReference type="PANTHER" id="PTHR43833:SF5">
    <property type="entry name" value="TRK SYSTEM POTASSIUM UPTAKE PROTEIN TRKA"/>
    <property type="match status" value="1"/>
</dbReference>
<dbReference type="Gene3D" id="3.40.50.720">
    <property type="entry name" value="NAD(P)-binding Rossmann-like Domain"/>
    <property type="match status" value="2"/>
</dbReference>
<dbReference type="NCBIfam" id="NF007038">
    <property type="entry name" value="PRK09496.2-6"/>
    <property type="match status" value="1"/>
</dbReference>
<dbReference type="PANTHER" id="PTHR43833">
    <property type="entry name" value="POTASSIUM CHANNEL PROTEIN 2-RELATED-RELATED"/>
    <property type="match status" value="1"/>
</dbReference>
<keyword evidence="4" id="KW-0630">Potassium</keyword>
<keyword evidence="5" id="KW-0520">NAD</keyword>
<feature type="domain" description="RCK C-terminal" evidence="8">
    <location>
        <begin position="369"/>
        <end position="449"/>
    </location>
</feature>
<dbReference type="EMBL" id="FQZX01000006">
    <property type="protein sequence ID" value="SHK83336.1"/>
    <property type="molecule type" value="Genomic_DNA"/>
</dbReference>
<proteinExistence type="predicted"/>
<evidence type="ECO:0000313" key="9">
    <source>
        <dbReference type="EMBL" id="SHK83336.1"/>
    </source>
</evidence>
<evidence type="ECO:0000256" key="2">
    <source>
        <dbReference type="ARBA" id="ARBA00022448"/>
    </source>
</evidence>
<keyword evidence="6" id="KW-0406">Ion transport</keyword>
<keyword evidence="10" id="KW-1185">Reference proteome</keyword>
<evidence type="ECO:0000313" key="10">
    <source>
        <dbReference type="Proteomes" id="UP000184314"/>
    </source>
</evidence>
<name>A0A1M6VQ12_9FLAO</name>
<evidence type="ECO:0000256" key="4">
    <source>
        <dbReference type="ARBA" id="ARBA00022958"/>
    </source>
</evidence>
<keyword evidence="2" id="KW-0813">Transport</keyword>
<feature type="domain" description="RCK C-terminal" evidence="8">
    <location>
        <begin position="141"/>
        <end position="227"/>
    </location>
</feature>
<feature type="domain" description="RCK N-terminal" evidence="7">
    <location>
        <begin position="1"/>
        <end position="121"/>
    </location>
</feature>
<dbReference type="InterPro" id="IPR036721">
    <property type="entry name" value="RCK_C_sf"/>
</dbReference>
<dbReference type="PRINTS" id="PR00335">
    <property type="entry name" value="KUPTAKETRKA"/>
</dbReference>
<dbReference type="InterPro" id="IPR006037">
    <property type="entry name" value="RCK_C"/>
</dbReference>
<evidence type="ECO:0000256" key="1">
    <source>
        <dbReference type="ARBA" id="ARBA00017378"/>
    </source>
</evidence>
<gene>
    <name evidence="9" type="ORF">SAMN04488007_3950</name>
</gene>
<dbReference type="Pfam" id="PF02080">
    <property type="entry name" value="TrkA_C"/>
    <property type="match status" value="2"/>
</dbReference>
<evidence type="ECO:0000256" key="5">
    <source>
        <dbReference type="ARBA" id="ARBA00023027"/>
    </source>
</evidence>
<dbReference type="GO" id="GO:0015079">
    <property type="term" value="F:potassium ion transmembrane transporter activity"/>
    <property type="evidence" value="ECO:0007669"/>
    <property type="project" value="InterPro"/>
</dbReference>
<feature type="domain" description="RCK N-terminal" evidence="7">
    <location>
        <begin position="232"/>
        <end position="349"/>
    </location>
</feature>
<dbReference type="Gene3D" id="3.30.70.1450">
    <property type="entry name" value="Regulator of K+ conductance, C-terminal domain"/>
    <property type="match status" value="2"/>
</dbReference>
<accession>A0A1M6VQ12</accession>
<dbReference type="InterPro" id="IPR003148">
    <property type="entry name" value="RCK_N"/>
</dbReference>
<dbReference type="SUPFAM" id="SSF51735">
    <property type="entry name" value="NAD(P)-binding Rossmann-fold domains"/>
    <property type="match status" value="2"/>
</dbReference>
<evidence type="ECO:0000259" key="8">
    <source>
        <dbReference type="PROSITE" id="PS51202"/>
    </source>
</evidence>
<evidence type="ECO:0000259" key="7">
    <source>
        <dbReference type="PROSITE" id="PS51201"/>
    </source>
</evidence>
<dbReference type="Pfam" id="PF02254">
    <property type="entry name" value="TrkA_N"/>
    <property type="match status" value="2"/>
</dbReference>
<dbReference type="NCBIfam" id="NF007039">
    <property type="entry name" value="PRK09496.3-2"/>
    <property type="match status" value="1"/>
</dbReference>
<evidence type="ECO:0000256" key="6">
    <source>
        <dbReference type="ARBA" id="ARBA00023065"/>
    </source>
</evidence>
<dbReference type="AlphaFoldDB" id="A0A1M6VQ12"/>
<keyword evidence="3" id="KW-0633">Potassium transport</keyword>
<dbReference type="PROSITE" id="PS51201">
    <property type="entry name" value="RCK_N"/>
    <property type="match status" value="2"/>
</dbReference>
<protein>
    <recommendedName>
        <fullName evidence="1">Trk system potassium uptake protein TrkA</fullName>
    </recommendedName>
</protein>
<dbReference type="NCBIfam" id="NF007031">
    <property type="entry name" value="PRK09496.1-2"/>
    <property type="match status" value="1"/>
</dbReference>
<dbReference type="Proteomes" id="UP000184314">
    <property type="component" value="Unassembled WGS sequence"/>
</dbReference>
<organism evidence="9 10">
    <name type="scientific">Maribacter aquivivus</name>
    <dbReference type="NCBI Taxonomy" id="228958"/>
    <lineage>
        <taxon>Bacteria</taxon>
        <taxon>Pseudomonadati</taxon>
        <taxon>Bacteroidota</taxon>
        <taxon>Flavobacteriia</taxon>
        <taxon>Flavobacteriales</taxon>
        <taxon>Flavobacteriaceae</taxon>
        <taxon>Maribacter</taxon>
    </lineage>
</organism>
<dbReference type="NCBIfam" id="NF007041">
    <property type="entry name" value="PRK09496.3-4"/>
    <property type="match status" value="1"/>
</dbReference>
<dbReference type="STRING" id="228958.SAMN04488007_3950"/>
<dbReference type="NCBIfam" id="NF007032">
    <property type="entry name" value="PRK09496.1-4"/>
    <property type="match status" value="1"/>
</dbReference>
<dbReference type="InterPro" id="IPR050721">
    <property type="entry name" value="Trk_Ktr_HKT_K-transport"/>
</dbReference>
<dbReference type="OrthoDB" id="9775180at2"/>
<dbReference type="SUPFAM" id="SSF116726">
    <property type="entry name" value="TrkA C-terminal domain-like"/>
    <property type="match status" value="2"/>
</dbReference>